<evidence type="ECO:0000313" key="4">
    <source>
        <dbReference type="Proteomes" id="UP000824540"/>
    </source>
</evidence>
<dbReference type="AlphaFoldDB" id="A0A8T2N9Z3"/>
<comment type="caution">
    <text evidence="3">The sequence shown here is derived from an EMBL/GenBank/DDBJ whole genome shotgun (WGS) entry which is preliminary data.</text>
</comment>
<feature type="domain" description="UPAR/Ly6" evidence="2">
    <location>
        <begin position="89"/>
        <end position="172"/>
    </location>
</feature>
<dbReference type="InterPro" id="IPR045860">
    <property type="entry name" value="Snake_toxin-like_sf"/>
</dbReference>
<keyword evidence="1" id="KW-0732">Signal</keyword>
<gene>
    <name evidence="3" type="ORF">JZ751_007441</name>
</gene>
<dbReference type="InterPro" id="IPR016054">
    <property type="entry name" value="LY6_UPA_recep-like"/>
</dbReference>
<dbReference type="OrthoDB" id="5945173at2759"/>
<dbReference type="EMBL" id="JAFBMS010000144">
    <property type="protein sequence ID" value="KAG9334618.1"/>
    <property type="molecule type" value="Genomic_DNA"/>
</dbReference>
<evidence type="ECO:0000256" key="1">
    <source>
        <dbReference type="SAM" id="SignalP"/>
    </source>
</evidence>
<protein>
    <recommendedName>
        <fullName evidence="2">UPAR/Ly6 domain-containing protein</fullName>
    </recommendedName>
</protein>
<feature type="chain" id="PRO_5035728223" description="UPAR/Ly6 domain-containing protein" evidence="1">
    <location>
        <begin position="19"/>
        <end position="185"/>
    </location>
</feature>
<proteinExistence type="predicted"/>
<accession>A0A8T2N9Z3</accession>
<evidence type="ECO:0000259" key="2">
    <source>
        <dbReference type="SMART" id="SM00134"/>
    </source>
</evidence>
<name>A0A8T2N9Z3_9TELE</name>
<reference evidence="3" key="1">
    <citation type="thesis" date="2021" institute="BYU ScholarsArchive" country="Provo, UT, USA">
        <title>Applications of and Algorithms for Genome Assembly and Genomic Analyses with an Emphasis on Marine Teleosts.</title>
        <authorList>
            <person name="Pickett B.D."/>
        </authorList>
    </citation>
    <scope>NUCLEOTIDE SEQUENCE</scope>
    <source>
        <strain evidence="3">HI-2016</strain>
    </source>
</reference>
<dbReference type="Proteomes" id="UP000824540">
    <property type="component" value="Unassembled WGS sequence"/>
</dbReference>
<dbReference type="Pfam" id="PF00021">
    <property type="entry name" value="UPAR_LY6"/>
    <property type="match status" value="1"/>
</dbReference>
<feature type="signal peptide" evidence="1">
    <location>
        <begin position="1"/>
        <end position="18"/>
    </location>
</feature>
<dbReference type="SMART" id="SM00134">
    <property type="entry name" value="LU"/>
    <property type="match status" value="1"/>
</dbReference>
<keyword evidence="4" id="KW-1185">Reference proteome</keyword>
<evidence type="ECO:0000313" key="3">
    <source>
        <dbReference type="EMBL" id="KAG9334618.1"/>
    </source>
</evidence>
<dbReference type="Gene3D" id="2.10.60.10">
    <property type="entry name" value="CD59"/>
    <property type="match status" value="1"/>
</dbReference>
<dbReference type="SUPFAM" id="SSF57302">
    <property type="entry name" value="Snake toxin-like"/>
    <property type="match status" value="1"/>
</dbReference>
<organism evidence="3 4">
    <name type="scientific">Albula glossodonta</name>
    <name type="common">roundjaw bonefish</name>
    <dbReference type="NCBI Taxonomy" id="121402"/>
    <lineage>
        <taxon>Eukaryota</taxon>
        <taxon>Metazoa</taxon>
        <taxon>Chordata</taxon>
        <taxon>Craniata</taxon>
        <taxon>Vertebrata</taxon>
        <taxon>Euteleostomi</taxon>
        <taxon>Actinopterygii</taxon>
        <taxon>Neopterygii</taxon>
        <taxon>Teleostei</taxon>
        <taxon>Albuliformes</taxon>
        <taxon>Albulidae</taxon>
        <taxon>Albula</taxon>
    </lineage>
</organism>
<sequence>MTKLLVALGLVWLLPGSALVTDQEPPLRGKYSSSILQKMMKLLVALGLCCTAPEPCNPQTCPESQDMCASLAVGFSTATPLADNSPNGRQCFTCEGDLCNKTLDCQGPEDRCFSLSVNNQTQMQKGCVSKSICDNAQNPALESLSIPLNITCCKGNLCNSAPRVGQSSFLLLFFLMPLPSIAFFR</sequence>